<organism evidence="3 4">
    <name type="scientific">Symbiodinium microadriaticum</name>
    <name type="common">Dinoflagellate</name>
    <name type="synonym">Zooxanthella microadriatica</name>
    <dbReference type="NCBI Taxonomy" id="2951"/>
    <lineage>
        <taxon>Eukaryota</taxon>
        <taxon>Sar</taxon>
        <taxon>Alveolata</taxon>
        <taxon>Dinophyceae</taxon>
        <taxon>Suessiales</taxon>
        <taxon>Symbiodiniaceae</taxon>
        <taxon>Symbiodinium</taxon>
    </lineage>
</organism>
<accession>A0A1Q9E215</accession>
<evidence type="ECO:0000313" key="4">
    <source>
        <dbReference type="Proteomes" id="UP000186817"/>
    </source>
</evidence>
<keyword evidence="4" id="KW-1185">Reference proteome</keyword>
<protein>
    <submittedName>
        <fullName evidence="3">Putative E3 ubiquitin-protein ligase HERC2</fullName>
    </submittedName>
</protein>
<dbReference type="EMBL" id="LSRX01000291">
    <property type="protein sequence ID" value="OLQ01468.1"/>
    <property type="molecule type" value="Genomic_DNA"/>
</dbReference>
<comment type="caution">
    <text evidence="3">The sequence shown here is derived from an EMBL/GenBank/DDBJ whole genome shotgun (WGS) entry which is preliminary data.</text>
</comment>
<sequence>MSIFVDVHLLSGKHASVEVEADASLESLRHRAQTASAVRGRLLNSSGEVLDGAQTVRETNLMSGDVLTLRVNQVQVKANDNKGGVGGGFPAFAALQGDGSVVTSGYACCGGDCTVVQNQLRDVQQIQASYCAFAAILGDGSVVAWGDACNGGDSSVVRHQLRDVQQIQASNGAFAAILGDASVVTWGNALNGGDSTAVQEQLRDVQQIQASTRAFAAILGAGSVVTWGDADCGGDSRGVQDQLRDVQQIQASNGAFAAILGDQLRDVQQIQACISAFAAILGDGSVVTWGNERFGGDSSAVQHQLRDVQQIQATNGAFAAILGDGSVVTWGDARFGGDSIAVQDQLRDVQRIQATHGAFAAILGDGFVVSWGDAGHGGDSSAAQDQLRDVQQIQASDGAFAAILGDGSVVTWGDARQGGDSSAVQDLLRDVQQIQACMSAFAAIRGDGSVVSWGDAAAAVHLGHYRWTTAEYPRQATQLPEVIRQPEVDEEAPPTEAAPAVAEMEPVTLPLRLGSPSLFPQALIGPWVRGLTVLHVREGFICEELDQTFPLQVFPEIIYPPWGEWVLNVSRSSPLVLEWAQQIDAGGIRPNRVIRWIRPWLLQGRLSVDSAGSAEVNGSYLPDFTGTSLRRLSVGTCRRYRVPLDYSQGLAGGNIIVTVKRFDFETKSDGQLWIMQGGPGMPSHPLLGLLAGLGKVSYALDHRGTGWSTVLDCPKVRSKQPGKLPWGNSWMKGLGFGNVSTETVDACLAEISGDIGAPKHFTAANAARDLASVIMAIQAETGSTADVGIRGLSYGTLWARRFLELQGQEFPVIVSHVGIDGVCGGDYDFGQFALAANRAGQRLLDEYCDAGCRGKLGAPATGSVALWFGEAVKEIDKAIGVDGSGGGFCGKYFWERFAKSSSLSGWTAQASAKEALGSIGYLHFSGGFSLQKEFVTLVLTLRRCVRDTSATTIPSDFWAVVPSIDDAVRRVEDYRQNNPTEFSEMLHLVVSFGDLWKGPPELHAWGLEDARHGNCSLESWRDFFDEHVFWAPDFVTLMSRYQDVFNKYGYRENSALVHSNGHPWSNVTVLVTNGDLDGQTPLRSARATFEALPTCKAKVELPTGGHCVSGGLCLRRVVAAFYRSPVACSSGKRAELKMRLCGRGNGTLQPGISYGYGGSRKDLLALSMYSKIEPGRQVVELRHMNEEWAFVSVGEGPEFLEGHHSVPCYSRSLHLRMGGGRKKQQAQEWAEWKKKEHYGGKWQYWPGSWPRPQQPELTRYDQMPVPTANATPGTGSQDAEMEAWDTSSAGTALMLAVQKTLTLGRKAEGKARRLKEELQKRDLQWQAYVKTVRARYHAQKKQYQQDLQRLPGDMKVALEHSQAAAQQVIRLVNGEARPEAEEQFPTDDGWDELVAAEPVCQWLGFTAKDMGIHFRRAPSGAETRPPEPTAVSLISDDDEFEVCQGYAGGGLPCCFRRKLFPRPQTAVLWGMSPMAMFEAWCSSWLEFDAFVCQRGLAEVAQLAEDVDTARRIVSAASAGSSGPDPLPVTEGVPSRRAPDFVDRALQLPRGPPPPCPMCVEIDNAMQHTVPAVVEEVPFSIWVGAPGYQPQVLQFQLGLPCDIEDALEATARHIKATKPPFYDRVAVKPQPFHTCAAAILTPDWASYSALSLVCLDLRDAVPEGLGPVVPVFVTRPTSRAELLREAGIYGVAPLNVFVGTDPLPVQDDESIVLANGCLVTFLRRGCCPNSVNDLQYRLQYPRIWDVPAQFPKQVTGQTSLLLLLHRTGTYLLRTKALTDTPHEAVARFVGVEHESVTFHTPSDDALRNFVHKGVDVRGVIALVTKAEVDPVAVFLDLRQIGGGVRYVALAQPHIPFADLNGYAGRSPPPSWHVQVHGGRRQHDSLAVCSGETLVFGFQHVDPDSTLWSPPSLPDDDDDEEEDADHDEDEEEESDDSSDSAATTRSRSRGRARRGPGDREPSSDHSYQGGLDAVTFPFEGFQGWLGVPTSRTDGATSAASTISAGGTVYAVSGCNKPVPAVLHSGSQSAMYEGASSAPEPVGLTSFACVGFTGAGVRCIVSADFPGALGSGPENFLDSLRLRVRVGAVRGLEPIESLPTQTSALKYAVAALLSRFLAEPSTTTPAAREALDALRRITGALGGPWPLDGPGRLLPLEPGETEAQPTDAGAQLAATHKRIAVCVLVPDYVAEHHTIRLQLPATPAEFQQTLEQARLPEVTMRFPYLVAALPQPRHGMGVFVGLPHWDCSAAVVCMDMTAIDGRLYAAVAPAYADRAILCDIADLPEAASVHIYVGVGSEPVEGEAWAHLVPGITVSFRPHGVDFQPGPSLDVRLLSADGWQEEAEEIGPNADGVYCLVFGHRHRRFLSDPGDPLHYRQRLAAAIGADSQRLCIAPAVPRVPDIAIDGAPCRTALAVALPEAGVASPQLVLVDCRPLFEGWVCWRAYNGRLLTQELLQDLRFSTPVGYDVEVSGARVDGAHLLVGPGCVLTADFVKREVSGLHRSPTSIQEPSPGSAIETTTHDAALGPVSVGEITSQPPVSVPDVGERAALNYTSVSAVGRALSVLVAVPSYLAELHEVTITPPVTPQNFVEQVHARRSATDVRRFPRLVEVAPQPDKQFAMFVALPAWPTVLCTICIDARRYDGRLFAVSAPVVVDLASLRTIVDIPADANVRIFMRDVPWPVEAGAPLGLSPGDLFTVLPHDGTFPQVAGLRDVLNTFSVPEPSDAFAGDYGDRAWLVTDSEPILYEVDRRRGIHVRADVAAAIGTSVETLVLCSARPRIHDFADQGRLVRTVMLALARPFPGETASEPLTPLLLDMFWLLSSTQLELSLTDMPNHQPQSQSQSETVLHRMDLGTRAMALLVPPVLMSGRLQRRKVCQVAEQDLPWNVRPRCLCRLPSDAAAASVESLKYRAQSALVSGRGRLLNSSGEVLDEAKTIKEAKLMSGDVLTLHVNQVQLNASGRRSTFSAFAALLGDGSVVTWGDADYGGDSTAVQDQLRDVQQIQASCGAFAAILNDGAVVTWGRAAFGGDSSAVQEQLKNVQQIQRSQNLLKGSFAAILDDGSVVTWGHADCGGDSSSVQEQLQAVQQIQASDGAFAAILGDGSVVTWGLAAFGGDSSAVQEQLRDVQQIQASGGAFAAILKDGAVVTWGRAAFGGDSRAVQEQLRDVQQIQASAGAFAAILGDGSVVTWGDAQYGGDSSAVQEQLRDVQQIQASGGAFAALLNDGAVVTWGDADCGGHTG</sequence>
<dbReference type="SUPFAM" id="SSF50985">
    <property type="entry name" value="RCC1/BLIP-II"/>
    <property type="match status" value="3"/>
</dbReference>
<evidence type="ECO:0000313" key="3">
    <source>
        <dbReference type="EMBL" id="OLQ01468.1"/>
    </source>
</evidence>
<gene>
    <name evidence="3" type="primary">HERC2</name>
    <name evidence="3" type="ORF">AK812_SmicGene15782</name>
</gene>
<dbReference type="Gene3D" id="3.40.50.1820">
    <property type="entry name" value="alpha/beta hydrolase"/>
    <property type="match status" value="1"/>
</dbReference>
<dbReference type="PANTHER" id="PTHR22872">
    <property type="entry name" value="BTK-BINDING PROTEIN-RELATED"/>
    <property type="match status" value="1"/>
</dbReference>
<dbReference type="SUPFAM" id="SSF53474">
    <property type="entry name" value="alpha/beta-Hydrolases"/>
    <property type="match status" value="1"/>
</dbReference>
<dbReference type="OrthoDB" id="425534at2759"/>
<evidence type="ECO:0000256" key="1">
    <source>
        <dbReference type="ARBA" id="ARBA00022737"/>
    </source>
</evidence>
<feature type="region of interest" description="Disordered" evidence="2">
    <location>
        <begin position="1515"/>
        <end position="1534"/>
    </location>
</feature>
<proteinExistence type="predicted"/>
<keyword evidence="1" id="KW-0677">Repeat</keyword>
<name>A0A1Q9E215_SYMMI</name>
<feature type="region of interest" description="Disordered" evidence="2">
    <location>
        <begin position="1903"/>
        <end position="1969"/>
    </location>
</feature>
<dbReference type="InterPro" id="IPR029058">
    <property type="entry name" value="AB_hydrolase_fold"/>
</dbReference>
<reference evidence="3 4" key="1">
    <citation type="submission" date="2016-02" db="EMBL/GenBank/DDBJ databases">
        <title>Genome analysis of coral dinoflagellate symbionts highlights evolutionary adaptations to a symbiotic lifestyle.</title>
        <authorList>
            <person name="Aranda M."/>
            <person name="Li Y."/>
            <person name="Liew Y.J."/>
            <person name="Baumgarten S."/>
            <person name="Simakov O."/>
            <person name="Wilson M."/>
            <person name="Piel J."/>
            <person name="Ashoor H."/>
            <person name="Bougouffa S."/>
            <person name="Bajic V.B."/>
            <person name="Ryu T."/>
            <person name="Ravasi T."/>
            <person name="Bayer T."/>
            <person name="Micklem G."/>
            <person name="Kim H."/>
            <person name="Bhak J."/>
            <person name="Lajeunesse T.C."/>
            <person name="Voolstra C.R."/>
        </authorList>
    </citation>
    <scope>NUCLEOTIDE SEQUENCE [LARGE SCALE GENOMIC DNA]</scope>
    <source>
        <strain evidence="3 4">CCMP2467</strain>
    </source>
</reference>
<evidence type="ECO:0000256" key="2">
    <source>
        <dbReference type="SAM" id="MobiDB-lite"/>
    </source>
</evidence>
<dbReference type="InterPro" id="IPR009091">
    <property type="entry name" value="RCC1/BLIP-II"/>
</dbReference>
<feature type="compositionally biased region" description="Acidic residues" evidence="2">
    <location>
        <begin position="1912"/>
        <end position="1936"/>
    </location>
</feature>
<dbReference type="InterPro" id="IPR051625">
    <property type="entry name" value="Signaling_Regulatory_Domain"/>
</dbReference>
<dbReference type="Gene3D" id="2.130.10.30">
    <property type="entry name" value="Regulator of chromosome condensation 1/beta-lactamase-inhibitor protein II"/>
    <property type="match status" value="4"/>
</dbReference>
<dbReference type="Proteomes" id="UP000186817">
    <property type="component" value="Unassembled WGS sequence"/>
</dbReference>